<dbReference type="InterPro" id="IPR000801">
    <property type="entry name" value="Esterase-like"/>
</dbReference>
<accession>A0A2T0R2L0</accession>
<dbReference type="PANTHER" id="PTHR48098">
    <property type="entry name" value="ENTEROCHELIN ESTERASE-RELATED"/>
    <property type="match status" value="1"/>
</dbReference>
<dbReference type="EMBL" id="PVZF01000007">
    <property type="protein sequence ID" value="PRY14026.1"/>
    <property type="molecule type" value="Genomic_DNA"/>
</dbReference>
<evidence type="ECO:0000313" key="3">
    <source>
        <dbReference type="Proteomes" id="UP000238083"/>
    </source>
</evidence>
<dbReference type="GO" id="GO:0016787">
    <property type="term" value="F:hydrolase activity"/>
    <property type="evidence" value="ECO:0007669"/>
    <property type="project" value="UniProtKB-KW"/>
</dbReference>
<dbReference type="Pfam" id="PF00756">
    <property type="entry name" value="Esterase"/>
    <property type="match status" value="1"/>
</dbReference>
<dbReference type="GO" id="GO:0016747">
    <property type="term" value="F:acyltransferase activity, transferring groups other than amino-acyl groups"/>
    <property type="evidence" value="ECO:0007669"/>
    <property type="project" value="TreeGrafter"/>
</dbReference>
<dbReference type="Gene3D" id="3.40.50.1820">
    <property type="entry name" value="alpha/beta hydrolase"/>
    <property type="match status" value="1"/>
</dbReference>
<comment type="caution">
    <text evidence="2">The sequence shown here is derived from an EMBL/GenBank/DDBJ whole genome shotgun (WGS) entry which is preliminary data.</text>
</comment>
<dbReference type="InterPro" id="IPR029058">
    <property type="entry name" value="AB_hydrolase_fold"/>
</dbReference>
<dbReference type="InterPro" id="IPR050583">
    <property type="entry name" value="Mycobacterial_A85_antigen"/>
</dbReference>
<evidence type="ECO:0000313" key="2">
    <source>
        <dbReference type="EMBL" id="PRY14026.1"/>
    </source>
</evidence>
<gene>
    <name evidence="2" type="ORF">CLV37_107145</name>
</gene>
<sequence length="362" mass="38071">MCRISRGTGVGTVQEGVAGRGVRHDPGVRLRALPVVVGVALLVVGCSAPPSHRTMPEHRRSPSAGSSPSTTTSTTSSTTSTTASASPSPSRTPDGQRFTTVNFGAEDVRETTLHGATSGVSMKVWVWTPPQYDDPRYAHTEFPVLFLYPGGDGATYNNWTDRSYSAQEVVDQGSRDGSVLPFVFVMPEMQVSKDVDTECTDLPGQPAVGTFLDTDVPAMVQHDFRVLPPGKGWGTAGASSGAYCAAAIALRHPGEYGAVVSIAGYFDMETNLPHKAPAVQALYPSALAPGFGGTLAWLLVAGTDSPEDVTQAQRFSALVTAPSSAQVALQDGGKHLTTSFKAAMPQVFAFFSQHLQAPVSSR</sequence>
<protein>
    <submittedName>
        <fullName evidence="2">S-formylglutathione hydrolase FrmB</fullName>
    </submittedName>
</protein>
<reference evidence="2 3" key="1">
    <citation type="submission" date="2018-03" db="EMBL/GenBank/DDBJ databases">
        <title>Genomic Encyclopedia of Archaeal and Bacterial Type Strains, Phase II (KMG-II): from individual species to whole genera.</title>
        <authorList>
            <person name="Goeker M."/>
        </authorList>
    </citation>
    <scope>NUCLEOTIDE SEQUENCE [LARGE SCALE GENOMIC DNA]</scope>
    <source>
        <strain evidence="2 3">DSM 19711</strain>
    </source>
</reference>
<evidence type="ECO:0000256" key="1">
    <source>
        <dbReference type="SAM" id="MobiDB-lite"/>
    </source>
</evidence>
<keyword evidence="3" id="KW-1185">Reference proteome</keyword>
<name>A0A2T0R2L0_9ACTN</name>
<keyword evidence="2" id="KW-0378">Hydrolase</keyword>
<proteinExistence type="predicted"/>
<dbReference type="PANTHER" id="PTHR48098:SF1">
    <property type="entry name" value="DIACYLGLYCEROL ACYLTRANSFERASE_MYCOLYLTRANSFERASE AG85A"/>
    <property type="match status" value="1"/>
</dbReference>
<feature type="region of interest" description="Disordered" evidence="1">
    <location>
        <begin position="49"/>
        <end position="98"/>
    </location>
</feature>
<dbReference type="AlphaFoldDB" id="A0A2T0R2L0"/>
<dbReference type="Proteomes" id="UP000238083">
    <property type="component" value="Unassembled WGS sequence"/>
</dbReference>
<feature type="compositionally biased region" description="Low complexity" evidence="1">
    <location>
        <begin position="62"/>
        <end position="93"/>
    </location>
</feature>
<dbReference type="SUPFAM" id="SSF53474">
    <property type="entry name" value="alpha/beta-Hydrolases"/>
    <property type="match status" value="1"/>
</dbReference>
<organism evidence="2 3">
    <name type="scientific">Kineococcus rhizosphaerae</name>
    <dbReference type="NCBI Taxonomy" id="559628"/>
    <lineage>
        <taxon>Bacteria</taxon>
        <taxon>Bacillati</taxon>
        <taxon>Actinomycetota</taxon>
        <taxon>Actinomycetes</taxon>
        <taxon>Kineosporiales</taxon>
        <taxon>Kineosporiaceae</taxon>
        <taxon>Kineococcus</taxon>
    </lineage>
</organism>